<evidence type="ECO:0000313" key="2">
    <source>
        <dbReference type="Proteomes" id="UP000245464"/>
    </source>
</evidence>
<accession>A0A834RU77</accession>
<organism evidence="1 2">
    <name type="scientific">Pyrenophora tritici-repentis</name>
    <dbReference type="NCBI Taxonomy" id="45151"/>
    <lineage>
        <taxon>Eukaryota</taxon>
        <taxon>Fungi</taxon>
        <taxon>Dikarya</taxon>
        <taxon>Ascomycota</taxon>
        <taxon>Pezizomycotina</taxon>
        <taxon>Dothideomycetes</taxon>
        <taxon>Pleosporomycetidae</taxon>
        <taxon>Pleosporales</taxon>
        <taxon>Pleosporineae</taxon>
        <taxon>Pleosporaceae</taxon>
        <taxon>Pyrenophora</taxon>
    </lineage>
</organism>
<dbReference type="AlphaFoldDB" id="A0A834RU77"/>
<sequence length="32" mass="3202">MAVAFILTSDTVGPTEAAVLGNILVGVCLVAR</sequence>
<protein>
    <submittedName>
        <fullName evidence="1">Uncharacterized protein</fullName>
    </submittedName>
</protein>
<dbReference type="KEGG" id="ptrr:90957340"/>
<dbReference type="RefSeq" id="XP_065960731.1">
    <property type="nucleotide sequence ID" value="XM_066108739.1"/>
</dbReference>
<reference evidence="1 2" key="1">
    <citation type="journal article" date="2018" name="BMC Genomics">
        <title>Comparative genomics of the wheat fungal pathogen Pyrenophora tritici-repentis reveals chromosomal variations and genome plasticity.</title>
        <authorList>
            <person name="Moolhuijzen P."/>
            <person name="See P.T."/>
            <person name="Hane J.K."/>
            <person name="Shi G."/>
            <person name="Liu Z."/>
            <person name="Oliver R.P."/>
            <person name="Moffat C.S."/>
        </authorList>
    </citation>
    <scope>NUCLEOTIDE SEQUENCE [LARGE SCALE GENOMIC DNA]</scope>
    <source>
        <strain evidence="1">M4</strain>
    </source>
</reference>
<dbReference type="EMBL" id="NQIK02000007">
    <property type="protein sequence ID" value="KAF7567992.1"/>
    <property type="molecule type" value="Genomic_DNA"/>
</dbReference>
<name>A0A834RU77_9PLEO</name>
<proteinExistence type="predicted"/>
<gene>
    <name evidence="1" type="ORF">PtrM4_126050</name>
</gene>
<dbReference type="GeneID" id="90957340"/>
<dbReference type="Proteomes" id="UP000245464">
    <property type="component" value="Chromosome 7"/>
</dbReference>
<comment type="caution">
    <text evidence="1">The sequence shown here is derived from an EMBL/GenBank/DDBJ whole genome shotgun (WGS) entry which is preliminary data.</text>
</comment>
<evidence type="ECO:0000313" key="1">
    <source>
        <dbReference type="EMBL" id="KAF7567992.1"/>
    </source>
</evidence>